<dbReference type="Proteomes" id="UP000054166">
    <property type="component" value="Unassembled WGS sequence"/>
</dbReference>
<protein>
    <submittedName>
        <fullName evidence="1">Uncharacterized protein</fullName>
    </submittedName>
</protein>
<dbReference type="InParanoid" id="A0A0C3G280"/>
<evidence type="ECO:0000313" key="1">
    <source>
        <dbReference type="EMBL" id="KIM85979.1"/>
    </source>
</evidence>
<name>A0A0C3G280_PILCF</name>
<sequence>MFCLQTITESVQIIETDFSLRSPTHTLGCQQPNLGGSSGRRSKGLHLKVLGAIAPWRTSA</sequence>
<gene>
    <name evidence="1" type="ORF">PILCRDRAFT_816525</name>
</gene>
<keyword evidence="2" id="KW-1185">Reference proteome</keyword>
<reference evidence="1 2" key="1">
    <citation type="submission" date="2014-04" db="EMBL/GenBank/DDBJ databases">
        <authorList>
            <consortium name="DOE Joint Genome Institute"/>
            <person name="Kuo A."/>
            <person name="Tarkka M."/>
            <person name="Buscot F."/>
            <person name="Kohler A."/>
            <person name="Nagy L.G."/>
            <person name="Floudas D."/>
            <person name="Copeland A."/>
            <person name="Barry K.W."/>
            <person name="Cichocki N."/>
            <person name="Veneault-Fourrey C."/>
            <person name="LaButti K."/>
            <person name="Lindquist E.A."/>
            <person name="Lipzen A."/>
            <person name="Lundell T."/>
            <person name="Morin E."/>
            <person name="Murat C."/>
            <person name="Sun H."/>
            <person name="Tunlid A."/>
            <person name="Henrissat B."/>
            <person name="Grigoriev I.V."/>
            <person name="Hibbett D.S."/>
            <person name="Martin F."/>
            <person name="Nordberg H.P."/>
            <person name="Cantor M.N."/>
            <person name="Hua S.X."/>
        </authorList>
    </citation>
    <scope>NUCLEOTIDE SEQUENCE [LARGE SCALE GENOMIC DNA]</scope>
    <source>
        <strain evidence="1 2">F 1598</strain>
    </source>
</reference>
<evidence type="ECO:0000313" key="2">
    <source>
        <dbReference type="Proteomes" id="UP000054166"/>
    </source>
</evidence>
<dbReference type="HOGENOM" id="CLU_2942595_0_0_1"/>
<organism evidence="1 2">
    <name type="scientific">Piloderma croceum (strain F 1598)</name>
    <dbReference type="NCBI Taxonomy" id="765440"/>
    <lineage>
        <taxon>Eukaryota</taxon>
        <taxon>Fungi</taxon>
        <taxon>Dikarya</taxon>
        <taxon>Basidiomycota</taxon>
        <taxon>Agaricomycotina</taxon>
        <taxon>Agaricomycetes</taxon>
        <taxon>Agaricomycetidae</taxon>
        <taxon>Atheliales</taxon>
        <taxon>Atheliaceae</taxon>
        <taxon>Piloderma</taxon>
    </lineage>
</organism>
<reference evidence="2" key="2">
    <citation type="submission" date="2015-01" db="EMBL/GenBank/DDBJ databases">
        <title>Evolutionary Origins and Diversification of the Mycorrhizal Mutualists.</title>
        <authorList>
            <consortium name="DOE Joint Genome Institute"/>
            <consortium name="Mycorrhizal Genomics Consortium"/>
            <person name="Kohler A."/>
            <person name="Kuo A."/>
            <person name="Nagy L.G."/>
            <person name="Floudas D."/>
            <person name="Copeland A."/>
            <person name="Barry K.W."/>
            <person name="Cichocki N."/>
            <person name="Veneault-Fourrey C."/>
            <person name="LaButti K."/>
            <person name="Lindquist E.A."/>
            <person name="Lipzen A."/>
            <person name="Lundell T."/>
            <person name="Morin E."/>
            <person name="Murat C."/>
            <person name="Riley R."/>
            <person name="Ohm R."/>
            <person name="Sun H."/>
            <person name="Tunlid A."/>
            <person name="Henrissat B."/>
            <person name="Grigoriev I.V."/>
            <person name="Hibbett D.S."/>
            <person name="Martin F."/>
        </authorList>
    </citation>
    <scope>NUCLEOTIDE SEQUENCE [LARGE SCALE GENOMIC DNA]</scope>
    <source>
        <strain evidence="2">F 1598</strain>
    </source>
</reference>
<accession>A0A0C3G280</accession>
<dbReference type="AlphaFoldDB" id="A0A0C3G280"/>
<proteinExistence type="predicted"/>
<dbReference type="EMBL" id="KN832983">
    <property type="protein sequence ID" value="KIM85979.1"/>
    <property type="molecule type" value="Genomic_DNA"/>
</dbReference>